<evidence type="ECO:0000313" key="1">
    <source>
        <dbReference type="EMBL" id="SUS08514.1"/>
    </source>
</evidence>
<sequence>MSLLMVCNRNRKASGAFGDKLGEVGTYICDSESAAKTAGAWKQVTPAEFVKRLSSLAESFPKVAEEHNQDQPHLSLFVHGYNNSWDDSVTRYLSIRKKLFAGKSGLGHLVLLSWPSNGSVAGYLPDREDAEQSASGLSDMLVRLHDHLVAMQRLAASTHDASKQCKAKISIIAHSMGNYVVQKALSSASKRLNNPQLVTLINQFVMVAADVDNDIFQQSKPSDSDGSLMANLCYRIAALYSGTDQVLGASAGLKHFGTRRLGRSGLSDRTTVWDNVFDRDVTGYLTASAIKENAHSAVFESPKALDLLASILRGVDRALLPN</sequence>
<dbReference type="AlphaFoldDB" id="A0A380TLE5"/>
<name>A0A380TLE5_9ZZZZ</name>
<dbReference type="InterPro" id="IPR029058">
    <property type="entry name" value="AB_hydrolase_fold"/>
</dbReference>
<dbReference type="InterPro" id="IPR010297">
    <property type="entry name" value="DUF900_hydrolase"/>
</dbReference>
<organism evidence="1">
    <name type="scientific">metagenome</name>
    <dbReference type="NCBI Taxonomy" id="256318"/>
    <lineage>
        <taxon>unclassified sequences</taxon>
        <taxon>metagenomes</taxon>
    </lineage>
</organism>
<dbReference type="Pfam" id="PF05990">
    <property type="entry name" value="DUF900"/>
    <property type="match status" value="1"/>
</dbReference>
<evidence type="ECO:0008006" key="2">
    <source>
        <dbReference type="Google" id="ProtNLM"/>
    </source>
</evidence>
<dbReference type="Gene3D" id="3.40.50.1820">
    <property type="entry name" value="alpha/beta hydrolase"/>
    <property type="match status" value="1"/>
</dbReference>
<reference evidence="1" key="1">
    <citation type="submission" date="2018-07" db="EMBL/GenBank/DDBJ databases">
        <authorList>
            <person name="Quirk P.G."/>
            <person name="Krulwich T.A."/>
        </authorList>
    </citation>
    <scope>NUCLEOTIDE SEQUENCE</scope>
</reference>
<proteinExistence type="predicted"/>
<dbReference type="EMBL" id="UIDG01000625">
    <property type="protein sequence ID" value="SUS08514.1"/>
    <property type="molecule type" value="Genomic_DNA"/>
</dbReference>
<dbReference type="SUPFAM" id="SSF53474">
    <property type="entry name" value="alpha/beta-Hydrolases"/>
    <property type="match status" value="1"/>
</dbReference>
<protein>
    <recommendedName>
        <fullName evidence="2">Alpha/beta hydrolase</fullName>
    </recommendedName>
</protein>
<accession>A0A380TLE5</accession>
<gene>
    <name evidence="1" type="ORF">DF3PB_710006</name>
</gene>